<comment type="similarity">
    <text evidence="1">Belongs to the leguminous lectin family.</text>
</comment>
<name>A0A2P5G0V9_TREOI</name>
<evidence type="ECO:0000313" key="5">
    <source>
        <dbReference type="Proteomes" id="UP000237000"/>
    </source>
</evidence>
<dbReference type="Pfam" id="PF00139">
    <property type="entry name" value="Lectin_legB"/>
    <property type="match status" value="1"/>
</dbReference>
<dbReference type="InterPro" id="IPR001220">
    <property type="entry name" value="Legume_lectin_dom"/>
</dbReference>
<dbReference type="EMBL" id="JXTC01000002">
    <property type="protein sequence ID" value="POO03684.1"/>
    <property type="molecule type" value="Genomic_DNA"/>
</dbReference>
<dbReference type="GO" id="GO:0030246">
    <property type="term" value="F:carbohydrate binding"/>
    <property type="evidence" value="ECO:0007669"/>
    <property type="project" value="UniProtKB-KW"/>
</dbReference>
<dbReference type="PANTHER" id="PTHR32401">
    <property type="entry name" value="CONCANAVALIN A-LIKE LECTIN FAMILY PROTEIN"/>
    <property type="match status" value="1"/>
</dbReference>
<organism evidence="4 5">
    <name type="scientific">Trema orientale</name>
    <name type="common">Charcoal tree</name>
    <name type="synonym">Celtis orientalis</name>
    <dbReference type="NCBI Taxonomy" id="63057"/>
    <lineage>
        <taxon>Eukaryota</taxon>
        <taxon>Viridiplantae</taxon>
        <taxon>Streptophyta</taxon>
        <taxon>Embryophyta</taxon>
        <taxon>Tracheophyta</taxon>
        <taxon>Spermatophyta</taxon>
        <taxon>Magnoliopsida</taxon>
        <taxon>eudicotyledons</taxon>
        <taxon>Gunneridae</taxon>
        <taxon>Pentapetalae</taxon>
        <taxon>rosids</taxon>
        <taxon>fabids</taxon>
        <taxon>Rosales</taxon>
        <taxon>Cannabaceae</taxon>
        <taxon>Trema</taxon>
    </lineage>
</organism>
<dbReference type="InterPro" id="IPR050258">
    <property type="entry name" value="Leguminous_Lectin"/>
</dbReference>
<proteinExistence type="inferred from homology"/>
<dbReference type="SUPFAM" id="SSF49899">
    <property type="entry name" value="Concanavalin A-like lectins/glucanases"/>
    <property type="match status" value="1"/>
</dbReference>
<dbReference type="InParanoid" id="A0A2P5G0V9"/>
<dbReference type="STRING" id="63057.A0A2P5G0V9"/>
<feature type="domain" description="Legume lectin" evidence="3">
    <location>
        <begin position="84"/>
        <end position="186"/>
    </location>
</feature>
<dbReference type="OrthoDB" id="2019747at2759"/>
<dbReference type="Gene3D" id="2.60.120.200">
    <property type="match status" value="1"/>
</dbReference>
<dbReference type="PANTHER" id="PTHR32401:SF48">
    <property type="entry name" value="LEGUME LECTIN DOMAIN-CONTAINING PROTEIN"/>
    <property type="match status" value="1"/>
</dbReference>
<dbReference type="Proteomes" id="UP000237000">
    <property type="component" value="Unassembled WGS sequence"/>
</dbReference>
<keyword evidence="5" id="KW-1185">Reference proteome</keyword>
<dbReference type="AlphaFoldDB" id="A0A2P5G0V9"/>
<evidence type="ECO:0000313" key="4">
    <source>
        <dbReference type="EMBL" id="POO03684.1"/>
    </source>
</evidence>
<gene>
    <name evidence="4" type="ORF">TorRG33x02_008890</name>
</gene>
<keyword evidence="2 4" id="KW-0430">Lectin</keyword>
<evidence type="ECO:0000259" key="3">
    <source>
        <dbReference type="Pfam" id="PF00139"/>
    </source>
</evidence>
<protein>
    <submittedName>
        <fullName evidence="4">Legume lectin domain containing protein</fullName>
    </submittedName>
</protein>
<dbReference type="InterPro" id="IPR013320">
    <property type="entry name" value="ConA-like_dom_sf"/>
</dbReference>
<reference evidence="5" key="1">
    <citation type="submission" date="2016-06" db="EMBL/GenBank/DDBJ databases">
        <title>Parallel loss of symbiosis genes in relatives of nitrogen-fixing non-legume Parasponia.</title>
        <authorList>
            <person name="Van Velzen R."/>
            <person name="Holmer R."/>
            <person name="Bu F."/>
            <person name="Rutten L."/>
            <person name="Van Zeijl A."/>
            <person name="Liu W."/>
            <person name="Santuari L."/>
            <person name="Cao Q."/>
            <person name="Sharma T."/>
            <person name="Shen D."/>
            <person name="Roswanjaya Y."/>
            <person name="Wardhani T."/>
            <person name="Kalhor M.S."/>
            <person name="Jansen J."/>
            <person name="Van den Hoogen J."/>
            <person name="Gungor B."/>
            <person name="Hartog M."/>
            <person name="Hontelez J."/>
            <person name="Verver J."/>
            <person name="Yang W.-C."/>
            <person name="Schijlen E."/>
            <person name="Repin R."/>
            <person name="Schilthuizen M."/>
            <person name="Schranz E."/>
            <person name="Heidstra R."/>
            <person name="Miyata K."/>
            <person name="Fedorova E."/>
            <person name="Kohlen W."/>
            <person name="Bisseling T."/>
            <person name="Smit S."/>
            <person name="Geurts R."/>
        </authorList>
    </citation>
    <scope>NUCLEOTIDE SEQUENCE [LARGE SCALE GENOMIC DNA]</scope>
    <source>
        <strain evidence="5">cv. RG33-2</strain>
    </source>
</reference>
<evidence type="ECO:0000256" key="2">
    <source>
        <dbReference type="ARBA" id="ARBA00022734"/>
    </source>
</evidence>
<sequence>MDVADPLFVSADDVSFDLPSFSLRNLILLGQCQFERFQSQLSFFSRVGQPESRLSQRISGTQLILPSLRRTCSWPLSATLDLRFDDPNDSHVGLSINSIETVNTMLLGIYLKGGNIITAWIDHKNDQENVKIFPSYSSFKPEKPILTEDFNLSEYLKANIYMGFWPSTEGSTELHLIESQRLEAEAVAVQGSNQVFLTLDLQWTRVEKPQALYVRLKFLKKDIQVLLLTFYR</sequence>
<evidence type="ECO:0000256" key="1">
    <source>
        <dbReference type="ARBA" id="ARBA00007606"/>
    </source>
</evidence>
<accession>A0A2P5G0V9</accession>
<comment type="caution">
    <text evidence="4">The sequence shown here is derived from an EMBL/GenBank/DDBJ whole genome shotgun (WGS) entry which is preliminary data.</text>
</comment>